<dbReference type="Proteomes" id="UP001642487">
    <property type="component" value="Chromosome 11"/>
</dbReference>
<proteinExistence type="predicted"/>
<keyword evidence="2" id="KW-1185">Reference proteome</keyword>
<evidence type="ECO:0000313" key="1">
    <source>
        <dbReference type="EMBL" id="CAK9312629.1"/>
    </source>
</evidence>
<dbReference type="EMBL" id="OZ021745">
    <property type="protein sequence ID" value="CAK9312629.1"/>
    <property type="molecule type" value="Genomic_DNA"/>
</dbReference>
<gene>
    <name evidence="1" type="ORF">CITCOLO1_LOCUS4323</name>
</gene>
<accession>A0ABP0XWU3</accession>
<organism evidence="1 2">
    <name type="scientific">Citrullus colocynthis</name>
    <name type="common">colocynth</name>
    <dbReference type="NCBI Taxonomy" id="252529"/>
    <lineage>
        <taxon>Eukaryota</taxon>
        <taxon>Viridiplantae</taxon>
        <taxon>Streptophyta</taxon>
        <taxon>Embryophyta</taxon>
        <taxon>Tracheophyta</taxon>
        <taxon>Spermatophyta</taxon>
        <taxon>Magnoliopsida</taxon>
        <taxon>eudicotyledons</taxon>
        <taxon>Gunneridae</taxon>
        <taxon>Pentapetalae</taxon>
        <taxon>rosids</taxon>
        <taxon>fabids</taxon>
        <taxon>Cucurbitales</taxon>
        <taxon>Cucurbitaceae</taxon>
        <taxon>Benincaseae</taxon>
        <taxon>Citrullus</taxon>
    </lineage>
</organism>
<evidence type="ECO:0000313" key="2">
    <source>
        <dbReference type="Proteomes" id="UP001642487"/>
    </source>
</evidence>
<name>A0ABP0XWU3_9ROSI</name>
<sequence length="115" mass="13060">MNQGGFRSGLIFQIDLKDSALKSAFPFTVTIFLLLFPHFSSLRELSGACLDQICAFGLLIRTLTSFRFESVLKFLLGRRNRGPPPSHFTTIFESSHLLLHTLLLSFPFLRVSLHF</sequence>
<reference evidence="1 2" key="1">
    <citation type="submission" date="2024-03" db="EMBL/GenBank/DDBJ databases">
        <authorList>
            <person name="Gkanogiannis A."/>
            <person name="Becerra Lopez-Lavalle L."/>
        </authorList>
    </citation>
    <scope>NUCLEOTIDE SEQUENCE [LARGE SCALE GENOMIC DNA]</scope>
</reference>
<protein>
    <submittedName>
        <fullName evidence="1">Uncharacterized protein</fullName>
    </submittedName>
</protein>